<feature type="region of interest" description="Disordered" evidence="3">
    <location>
        <begin position="243"/>
        <end position="266"/>
    </location>
</feature>
<evidence type="ECO:0000313" key="5">
    <source>
        <dbReference type="EMBL" id="KAL3313891.1"/>
    </source>
</evidence>
<comment type="subcellular location">
    <subcellularLocation>
        <location evidence="1">Nucleus</location>
    </subcellularLocation>
</comment>
<proteinExistence type="predicted"/>
<feature type="region of interest" description="Disordered" evidence="3">
    <location>
        <begin position="347"/>
        <end position="375"/>
    </location>
</feature>
<name>A0ABD2Q2P2_9PLAT</name>
<dbReference type="InterPro" id="IPR033482">
    <property type="entry name" value="EMSY"/>
</dbReference>
<keyword evidence="2" id="KW-0539">Nucleus</keyword>
<dbReference type="InterPro" id="IPR005491">
    <property type="entry name" value="ENT_dom"/>
</dbReference>
<feature type="compositionally biased region" description="Basic and acidic residues" evidence="3">
    <location>
        <begin position="149"/>
        <end position="165"/>
    </location>
</feature>
<evidence type="ECO:0000256" key="2">
    <source>
        <dbReference type="ARBA" id="ARBA00023242"/>
    </source>
</evidence>
<evidence type="ECO:0000259" key="4">
    <source>
        <dbReference type="PROSITE" id="PS51138"/>
    </source>
</evidence>
<sequence>MTRVTRTPIVWSNILDLTPTECQRKLRSRELMAYSMIVSVFRAQGGLSIEKRNALAELRKILRVNIEAHRAEIRRAINDEELTTICESLTGNEITEEWIQEGKRIAPILDKPLTLNKDTDIASTNAAEHRFKNASFRHPVQKPIFSEQPKGKLPDLRPPRKRELSDAFEPEEVSFKKPLLHESKAPQNGQFRKPEPVEYTHRTPFSSRGEFNKMSAPLPNENLEPKLYQDFSKDLQSTVGLKKMPPSLSLKKPTDSPHSMWKQNAVNPPNSVAKVFMRSPMLNRTASGFNRHTSSSLHPMQSVSYVSSVSSGASSANTSVINRYTSTVQAATTSNSKELITAAPELSKPISNPKIPSVTSSVPSQPPLQKHSPTKVAPVTKILQHPQSSSNVYYVHKPVVSKPNNGITAFVNDPEKLVPDLAPSINSSKQIQIINTRSANPPKTQVNTPPHAPTVIKITSSSERPVSLNSKFSSMSQSEAMSVRSAPFAPRKMEIPEKEAYSNSNGNEKEKEMITVQLPEIFNRQSITVPIVNSNVDMDDPEWEENDDSAYNPFLIEGRVSVHLFSEI</sequence>
<dbReference type="Pfam" id="PF03735">
    <property type="entry name" value="ENT"/>
    <property type="match status" value="1"/>
</dbReference>
<accession>A0ABD2Q2P2</accession>
<dbReference type="SMART" id="SM01191">
    <property type="entry name" value="ENT"/>
    <property type="match status" value="1"/>
</dbReference>
<dbReference type="PANTHER" id="PTHR16500">
    <property type="entry name" value="BRCA2-INTERACTING TRANSCRIPTIONAL REPRESSOR EMSY"/>
    <property type="match status" value="1"/>
</dbReference>
<protein>
    <recommendedName>
        <fullName evidence="4">ENT domain-containing protein</fullName>
    </recommendedName>
</protein>
<dbReference type="InterPro" id="IPR036142">
    <property type="entry name" value="ENT_dom-like_sf"/>
</dbReference>
<dbReference type="AlphaFoldDB" id="A0ABD2Q2P2"/>
<dbReference type="GO" id="GO:0005634">
    <property type="term" value="C:nucleus"/>
    <property type="evidence" value="ECO:0007669"/>
    <property type="project" value="UniProtKB-SubCell"/>
</dbReference>
<evidence type="ECO:0000313" key="6">
    <source>
        <dbReference type="Proteomes" id="UP001626550"/>
    </source>
</evidence>
<evidence type="ECO:0000256" key="1">
    <source>
        <dbReference type="ARBA" id="ARBA00004123"/>
    </source>
</evidence>
<dbReference type="SUPFAM" id="SSF158639">
    <property type="entry name" value="ENT-like"/>
    <property type="match status" value="1"/>
</dbReference>
<gene>
    <name evidence="5" type="ORF">Ciccas_007499</name>
</gene>
<dbReference type="EMBL" id="JBJKFK010001161">
    <property type="protein sequence ID" value="KAL3313891.1"/>
    <property type="molecule type" value="Genomic_DNA"/>
</dbReference>
<dbReference type="Proteomes" id="UP001626550">
    <property type="component" value="Unassembled WGS sequence"/>
</dbReference>
<feature type="region of interest" description="Disordered" evidence="3">
    <location>
        <begin position="143"/>
        <end position="173"/>
    </location>
</feature>
<keyword evidence="6" id="KW-1185">Reference proteome</keyword>
<dbReference type="Gene3D" id="1.10.1240.40">
    <property type="entry name" value="ENT domain"/>
    <property type="match status" value="1"/>
</dbReference>
<feature type="domain" description="ENT" evidence="4">
    <location>
        <begin position="22"/>
        <end position="106"/>
    </location>
</feature>
<dbReference type="PROSITE" id="PS51138">
    <property type="entry name" value="ENT"/>
    <property type="match status" value="1"/>
</dbReference>
<dbReference type="PANTHER" id="PTHR16500:SF3">
    <property type="entry name" value="BRCA2-INTERACTING TRANSCRIPTIONAL REPRESSOR EMSY"/>
    <property type="match status" value="1"/>
</dbReference>
<evidence type="ECO:0000256" key="3">
    <source>
        <dbReference type="SAM" id="MobiDB-lite"/>
    </source>
</evidence>
<comment type="caution">
    <text evidence="5">The sequence shown here is derived from an EMBL/GenBank/DDBJ whole genome shotgun (WGS) entry which is preliminary data.</text>
</comment>
<organism evidence="5 6">
    <name type="scientific">Cichlidogyrus casuarinus</name>
    <dbReference type="NCBI Taxonomy" id="1844966"/>
    <lineage>
        <taxon>Eukaryota</taxon>
        <taxon>Metazoa</taxon>
        <taxon>Spiralia</taxon>
        <taxon>Lophotrochozoa</taxon>
        <taxon>Platyhelminthes</taxon>
        <taxon>Monogenea</taxon>
        <taxon>Monopisthocotylea</taxon>
        <taxon>Dactylogyridea</taxon>
        <taxon>Ancyrocephalidae</taxon>
        <taxon>Cichlidogyrus</taxon>
    </lineage>
</organism>
<reference evidence="5 6" key="1">
    <citation type="submission" date="2024-11" db="EMBL/GenBank/DDBJ databases">
        <title>Adaptive evolution of stress response genes in parasites aligns with host niche diversity.</title>
        <authorList>
            <person name="Hahn C."/>
            <person name="Resl P."/>
        </authorList>
    </citation>
    <scope>NUCLEOTIDE SEQUENCE [LARGE SCALE GENOMIC DNA]</scope>
    <source>
        <strain evidence="5">EGGRZ-B1_66</strain>
        <tissue evidence="5">Body</tissue>
    </source>
</reference>